<dbReference type="AlphaFoldDB" id="A0A7J6F243"/>
<dbReference type="GO" id="GO:0005634">
    <property type="term" value="C:nucleus"/>
    <property type="evidence" value="ECO:0007669"/>
    <property type="project" value="UniProtKB-SubCell"/>
</dbReference>
<keyword evidence="4" id="KW-0227">DNA damage</keyword>
<evidence type="ECO:0000256" key="1">
    <source>
        <dbReference type="ARBA" id="ARBA00004123"/>
    </source>
</evidence>
<dbReference type="InterPro" id="IPR004582">
    <property type="entry name" value="Checkpoint_prot_Rad17_Rad24"/>
</dbReference>
<keyword evidence="5" id="KW-0067">ATP-binding</keyword>
<dbReference type="GO" id="GO:0003682">
    <property type="term" value="F:chromatin binding"/>
    <property type="evidence" value="ECO:0007669"/>
    <property type="project" value="TreeGrafter"/>
</dbReference>
<protein>
    <recommendedName>
        <fullName evidence="11">Cell cycle checkpoint protein RAD17</fullName>
    </recommendedName>
</protein>
<dbReference type="FunFam" id="3.40.50.300:FF:001661">
    <property type="entry name" value="RAD17 checkpoint clamp loader component"/>
    <property type="match status" value="1"/>
</dbReference>
<comment type="similarity">
    <text evidence="2">Belongs to the rad17/RAD24 family.</text>
</comment>
<dbReference type="EMBL" id="JAATIQ010000280">
    <property type="protein sequence ID" value="KAF4364698.1"/>
    <property type="molecule type" value="Genomic_DNA"/>
</dbReference>
<feature type="region of interest" description="Disordered" evidence="8">
    <location>
        <begin position="1"/>
        <end position="61"/>
    </location>
</feature>
<dbReference type="GO" id="GO:0006281">
    <property type="term" value="P:DNA repair"/>
    <property type="evidence" value="ECO:0007669"/>
    <property type="project" value="InterPro"/>
</dbReference>
<dbReference type="GO" id="GO:0033314">
    <property type="term" value="P:mitotic DNA replication checkpoint signaling"/>
    <property type="evidence" value="ECO:0007669"/>
    <property type="project" value="TreeGrafter"/>
</dbReference>
<evidence type="ECO:0000256" key="5">
    <source>
        <dbReference type="ARBA" id="ARBA00022840"/>
    </source>
</evidence>
<proteinExistence type="inferred from homology"/>
<feature type="compositionally biased region" description="Low complexity" evidence="8">
    <location>
        <begin position="27"/>
        <end position="45"/>
    </location>
</feature>
<reference evidence="9 10" key="1">
    <citation type="journal article" date="2020" name="bioRxiv">
        <title>Sequence and annotation of 42 cannabis genomes reveals extensive copy number variation in cannabinoid synthesis and pathogen resistance genes.</title>
        <authorList>
            <person name="Mckernan K.J."/>
            <person name="Helbert Y."/>
            <person name="Kane L.T."/>
            <person name="Ebling H."/>
            <person name="Zhang L."/>
            <person name="Liu B."/>
            <person name="Eaton Z."/>
            <person name="Mclaughlin S."/>
            <person name="Kingan S."/>
            <person name="Baybayan P."/>
            <person name="Concepcion G."/>
            <person name="Jordan M."/>
            <person name="Riva A."/>
            <person name="Barbazuk W."/>
            <person name="Harkins T."/>
        </authorList>
    </citation>
    <scope>NUCLEOTIDE SEQUENCE [LARGE SCALE GENOMIC DNA]</scope>
    <source>
        <strain evidence="10">cv. Jamaican Lion 4</strain>
        <tissue evidence="9">Leaf</tissue>
    </source>
</reference>
<evidence type="ECO:0000256" key="2">
    <source>
        <dbReference type="ARBA" id="ARBA00006168"/>
    </source>
</evidence>
<accession>A0A7J6F243</accession>
<evidence type="ECO:0000256" key="6">
    <source>
        <dbReference type="ARBA" id="ARBA00023242"/>
    </source>
</evidence>
<keyword evidence="10" id="KW-1185">Reference proteome</keyword>
<sequence length="657" mass="74181">MGKKRNKVVVLSSSDDDERHRHRHRSLSSTRPPSTRSKFSSSTVPRPNANPSRSKKPRLSDSTSFLFKDDTSDWDEIKVFCEDFDDTPIGFKLLSCSSFIFLERKWKFDSGSGESNQKELWVDKYKPHSLEELAVHKKKIEEVKLWFEERLGSSKDENTSKVIVITGQAGVGKSASYARIVVKVPLHVLRATVHAIACHFGARLCEWNTPTPIIWQEHLHNSSAGLRYMSKLDEFEYFVERVRKYGLIPPTENMESKESIILLIDDLPVTNGKLAFERLRNSLYLLVRSVQIPTAILVTNYGEADSGDHATQYLEELQSSLENAGACKVAFNPITHNSTKKILSRICRLEQCKVSVDQIDLIAKASGGDIRHAITSLQFFCVKPSLAHPISSPNRPIMDKGFPLDFGRDETLSLFHALGKFLHNKRETENVVESVGDEFSVQDRLARLPLKMDAPEKILCQAHGQARPIVDFLNENDFLSEEAIDDAWTVASYLGDVDLLLGTFRGMLARRNEAENVLQSAAASVAVRGVLFGNHHPMPSRYYFFNYSSSTALHTTLIRESAGGMLFVGQSSGRLNNYHCPTSQLYLMASLYKEMIKRRYDTCSGMSSSNFSVIATEYTPVFKWLGRGTHESLDLRIDMMSLDDQESVVSEDEIEDW</sequence>
<dbReference type="PANTHER" id="PTHR12172">
    <property type="entry name" value="CELL CYCLE CHECKPOINT PROTEIN RAD17"/>
    <property type="match status" value="1"/>
</dbReference>
<dbReference type="GO" id="GO:0003689">
    <property type="term" value="F:DNA clamp loader activity"/>
    <property type="evidence" value="ECO:0007669"/>
    <property type="project" value="TreeGrafter"/>
</dbReference>
<dbReference type="Gene3D" id="1.10.8.60">
    <property type="match status" value="1"/>
</dbReference>
<comment type="subcellular location">
    <subcellularLocation>
        <location evidence="1">Nucleus</location>
    </subcellularLocation>
</comment>
<evidence type="ECO:0000313" key="10">
    <source>
        <dbReference type="Proteomes" id="UP000583929"/>
    </source>
</evidence>
<keyword evidence="3" id="KW-0547">Nucleotide-binding</keyword>
<evidence type="ECO:0000256" key="4">
    <source>
        <dbReference type="ARBA" id="ARBA00022763"/>
    </source>
</evidence>
<dbReference type="Gene3D" id="3.40.50.300">
    <property type="entry name" value="P-loop containing nucleotide triphosphate hydrolases"/>
    <property type="match status" value="1"/>
</dbReference>
<keyword evidence="6" id="KW-0539">Nucleus</keyword>
<dbReference type="Pfam" id="PF03215">
    <property type="entry name" value="Rad17"/>
    <property type="match status" value="1"/>
</dbReference>
<keyword evidence="7" id="KW-0131">Cell cycle</keyword>
<dbReference type="PANTHER" id="PTHR12172:SF0">
    <property type="entry name" value="CELL CYCLE CHECKPOINT PROTEIN RAD17"/>
    <property type="match status" value="1"/>
</dbReference>
<evidence type="ECO:0000256" key="3">
    <source>
        <dbReference type="ARBA" id="ARBA00022741"/>
    </source>
</evidence>
<dbReference type="GO" id="GO:0005524">
    <property type="term" value="F:ATP binding"/>
    <property type="evidence" value="ECO:0007669"/>
    <property type="project" value="UniProtKB-KW"/>
</dbReference>
<comment type="caution">
    <text evidence="9">The sequence shown here is derived from an EMBL/GenBank/DDBJ whole genome shotgun (WGS) entry which is preliminary data.</text>
</comment>
<dbReference type="Proteomes" id="UP000583929">
    <property type="component" value="Unassembled WGS sequence"/>
</dbReference>
<dbReference type="SUPFAM" id="SSF52540">
    <property type="entry name" value="P-loop containing nucleoside triphosphate hydrolases"/>
    <property type="match status" value="1"/>
</dbReference>
<evidence type="ECO:0000256" key="7">
    <source>
        <dbReference type="ARBA" id="ARBA00023306"/>
    </source>
</evidence>
<name>A0A7J6F243_CANSA</name>
<organism evidence="9 10">
    <name type="scientific">Cannabis sativa</name>
    <name type="common">Hemp</name>
    <name type="synonym">Marijuana</name>
    <dbReference type="NCBI Taxonomy" id="3483"/>
    <lineage>
        <taxon>Eukaryota</taxon>
        <taxon>Viridiplantae</taxon>
        <taxon>Streptophyta</taxon>
        <taxon>Embryophyta</taxon>
        <taxon>Tracheophyta</taxon>
        <taxon>Spermatophyta</taxon>
        <taxon>Magnoliopsida</taxon>
        <taxon>eudicotyledons</taxon>
        <taxon>Gunneridae</taxon>
        <taxon>Pentapetalae</taxon>
        <taxon>rosids</taxon>
        <taxon>fabids</taxon>
        <taxon>Rosales</taxon>
        <taxon>Cannabaceae</taxon>
        <taxon>Cannabis</taxon>
    </lineage>
</organism>
<gene>
    <name evidence="9" type="ORF">G4B88_028621</name>
</gene>
<evidence type="ECO:0000256" key="8">
    <source>
        <dbReference type="SAM" id="MobiDB-lite"/>
    </source>
</evidence>
<evidence type="ECO:0008006" key="11">
    <source>
        <dbReference type="Google" id="ProtNLM"/>
    </source>
</evidence>
<dbReference type="CDD" id="cd18140">
    <property type="entry name" value="HLD_clamp_RFC"/>
    <property type="match status" value="1"/>
</dbReference>
<evidence type="ECO:0000313" key="9">
    <source>
        <dbReference type="EMBL" id="KAF4364698.1"/>
    </source>
</evidence>
<dbReference type="GO" id="GO:0000077">
    <property type="term" value="P:DNA damage checkpoint signaling"/>
    <property type="evidence" value="ECO:0007669"/>
    <property type="project" value="TreeGrafter"/>
</dbReference>
<dbReference type="InterPro" id="IPR047854">
    <property type="entry name" value="RFC_lid"/>
</dbReference>
<dbReference type="InterPro" id="IPR027417">
    <property type="entry name" value="P-loop_NTPase"/>
</dbReference>